<accession>M5G9S9</accession>
<evidence type="ECO:0000256" key="3">
    <source>
        <dbReference type="ARBA" id="ARBA00023235"/>
    </source>
</evidence>
<dbReference type="Pfam" id="PF00397">
    <property type="entry name" value="WW"/>
    <property type="match status" value="1"/>
</dbReference>
<dbReference type="CDD" id="cd00201">
    <property type="entry name" value="WW"/>
    <property type="match status" value="1"/>
</dbReference>
<dbReference type="InterPro" id="IPR051370">
    <property type="entry name" value="PPIase_Pin1"/>
</dbReference>
<dbReference type="FunFam" id="3.10.50.40:FF:000026">
    <property type="entry name" value="Peptidyl-prolyl cis-trans isomerase"/>
    <property type="match status" value="1"/>
</dbReference>
<dbReference type="InterPro" id="IPR000297">
    <property type="entry name" value="PPIase_PpiC"/>
</dbReference>
<dbReference type="GO" id="GO:0003755">
    <property type="term" value="F:peptidyl-prolyl cis-trans isomerase activity"/>
    <property type="evidence" value="ECO:0007669"/>
    <property type="project" value="UniProtKB-UniRule"/>
</dbReference>
<keyword evidence="2 4" id="KW-0697">Rotamase</keyword>
<dbReference type="InterPro" id="IPR036020">
    <property type="entry name" value="WW_dom_sf"/>
</dbReference>
<dbReference type="PANTHER" id="PTHR10657">
    <property type="entry name" value="PEPTIDYL-PROLYL CIS-TRANS ISOMERASE"/>
    <property type="match status" value="1"/>
</dbReference>
<evidence type="ECO:0000256" key="2">
    <source>
        <dbReference type="ARBA" id="ARBA00023110"/>
    </source>
</evidence>
<evidence type="ECO:0000256" key="5">
    <source>
        <dbReference type="RuleBase" id="RU363014"/>
    </source>
</evidence>
<dbReference type="PROSITE" id="PS01096">
    <property type="entry name" value="PPIC_PPIASE_1"/>
    <property type="match status" value="1"/>
</dbReference>
<protein>
    <recommendedName>
        <fullName evidence="5">Peptidyl-prolyl cis-trans isomerase</fullName>
        <ecNumber evidence="5">5.2.1.8</ecNumber>
    </recommendedName>
</protein>
<dbReference type="RefSeq" id="XP_040629526.1">
    <property type="nucleotide sequence ID" value="XM_040772491.1"/>
</dbReference>
<feature type="domain" description="WW" evidence="6">
    <location>
        <begin position="1"/>
        <end position="32"/>
    </location>
</feature>
<dbReference type="PROSITE" id="PS50020">
    <property type="entry name" value="WW_DOMAIN_2"/>
    <property type="match status" value="1"/>
</dbReference>
<keyword evidence="3 4" id="KW-0413">Isomerase</keyword>
<dbReference type="PROSITE" id="PS50198">
    <property type="entry name" value="PPIC_PPIASE_2"/>
    <property type="match status" value="1"/>
</dbReference>
<dbReference type="OMA" id="DEVQCLH"/>
<dbReference type="Gene3D" id="3.10.50.40">
    <property type="match status" value="1"/>
</dbReference>
<evidence type="ECO:0000256" key="4">
    <source>
        <dbReference type="PROSITE-ProRule" id="PRU00278"/>
    </source>
</evidence>
<sequence length="174" mass="18928">MSGWEVRFSNTRKAAYFHNVQTRESTWEPPSHLSDAQLRALPGSEYLVGGVGAGGGAQTNGENEQVRASHLLVKHSGSRRPSSWKNANITLPEAEAREILQGYANTIGQDPVKFAQLASEYSDDSSHERGGDLGVFSRGQMQRPFEEATFALKVGEISGIVKTDSGLHLIMRTG</sequence>
<dbReference type="PANTHER" id="PTHR10657:SF4">
    <property type="entry name" value="PEPTIDYL-PROLYL CIS-TRANS ISOMERASE-RELATED"/>
    <property type="match status" value="1"/>
</dbReference>
<dbReference type="Pfam" id="PF13616">
    <property type="entry name" value="Rotamase_3"/>
    <property type="match status" value="1"/>
</dbReference>
<dbReference type="SUPFAM" id="SSF54534">
    <property type="entry name" value="FKBP-like"/>
    <property type="match status" value="1"/>
</dbReference>
<dbReference type="SUPFAM" id="SSF51045">
    <property type="entry name" value="WW domain"/>
    <property type="match status" value="1"/>
</dbReference>
<dbReference type="PROSITE" id="PS01159">
    <property type="entry name" value="WW_DOMAIN_1"/>
    <property type="match status" value="1"/>
</dbReference>
<dbReference type="STRING" id="1858805.M5G9S9"/>
<organism evidence="8 9">
    <name type="scientific">Dacryopinax primogenitus (strain DJM 731)</name>
    <name type="common">Brown rot fungus</name>
    <dbReference type="NCBI Taxonomy" id="1858805"/>
    <lineage>
        <taxon>Eukaryota</taxon>
        <taxon>Fungi</taxon>
        <taxon>Dikarya</taxon>
        <taxon>Basidiomycota</taxon>
        <taxon>Agaricomycotina</taxon>
        <taxon>Dacrymycetes</taxon>
        <taxon>Dacrymycetales</taxon>
        <taxon>Dacrymycetaceae</taxon>
        <taxon>Dacryopinax</taxon>
    </lineage>
</organism>
<dbReference type="Gene3D" id="2.20.70.10">
    <property type="match status" value="1"/>
</dbReference>
<keyword evidence="9" id="KW-1185">Reference proteome</keyword>
<evidence type="ECO:0000313" key="8">
    <source>
        <dbReference type="EMBL" id="EJU02632.1"/>
    </source>
</evidence>
<dbReference type="AlphaFoldDB" id="M5G9S9"/>
<dbReference type="GeneID" id="63687553"/>
<name>M5G9S9_DACPD</name>
<dbReference type="GO" id="GO:0005829">
    <property type="term" value="C:cytosol"/>
    <property type="evidence" value="ECO:0007669"/>
    <property type="project" value="TreeGrafter"/>
</dbReference>
<dbReference type="Proteomes" id="UP000030653">
    <property type="component" value="Unassembled WGS sequence"/>
</dbReference>
<gene>
    <name evidence="8" type="ORF">DACRYDRAFT_21669</name>
</gene>
<dbReference type="InterPro" id="IPR046357">
    <property type="entry name" value="PPIase_dom_sf"/>
</dbReference>
<dbReference type="EC" id="5.2.1.8" evidence="5"/>
<dbReference type="GO" id="GO:0005634">
    <property type="term" value="C:nucleus"/>
    <property type="evidence" value="ECO:0007669"/>
    <property type="project" value="TreeGrafter"/>
</dbReference>
<evidence type="ECO:0000259" key="6">
    <source>
        <dbReference type="PROSITE" id="PS50020"/>
    </source>
</evidence>
<reference evidence="8 9" key="1">
    <citation type="journal article" date="2012" name="Science">
        <title>The Paleozoic origin of enzymatic lignin decomposition reconstructed from 31 fungal genomes.</title>
        <authorList>
            <person name="Floudas D."/>
            <person name="Binder M."/>
            <person name="Riley R."/>
            <person name="Barry K."/>
            <person name="Blanchette R.A."/>
            <person name="Henrissat B."/>
            <person name="Martinez A.T."/>
            <person name="Otillar R."/>
            <person name="Spatafora J.W."/>
            <person name="Yadav J.S."/>
            <person name="Aerts A."/>
            <person name="Benoit I."/>
            <person name="Boyd A."/>
            <person name="Carlson A."/>
            <person name="Copeland A."/>
            <person name="Coutinho P.M."/>
            <person name="de Vries R.P."/>
            <person name="Ferreira P."/>
            <person name="Findley K."/>
            <person name="Foster B."/>
            <person name="Gaskell J."/>
            <person name="Glotzer D."/>
            <person name="Gorecki P."/>
            <person name="Heitman J."/>
            <person name="Hesse C."/>
            <person name="Hori C."/>
            <person name="Igarashi K."/>
            <person name="Jurgens J.A."/>
            <person name="Kallen N."/>
            <person name="Kersten P."/>
            <person name="Kohler A."/>
            <person name="Kuees U."/>
            <person name="Kumar T.K.A."/>
            <person name="Kuo A."/>
            <person name="LaButti K."/>
            <person name="Larrondo L.F."/>
            <person name="Lindquist E."/>
            <person name="Ling A."/>
            <person name="Lombard V."/>
            <person name="Lucas S."/>
            <person name="Lundell T."/>
            <person name="Martin R."/>
            <person name="McLaughlin D.J."/>
            <person name="Morgenstern I."/>
            <person name="Morin E."/>
            <person name="Murat C."/>
            <person name="Nagy L.G."/>
            <person name="Nolan M."/>
            <person name="Ohm R.A."/>
            <person name="Patyshakuliyeva A."/>
            <person name="Rokas A."/>
            <person name="Ruiz-Duenas F.J."/>
            <person name="Sabat G."/>
            <person name="Salamov A."/>
            <person name="Samejima M."/>
            <person name="Schmutz J."/>
            <person name="Slot J.C."/>
            <person name="St John F."/>
            <person name="Stenlid J."/>
            <person name="Sun H."/>
            <person name="Sun S."/>
            <person name="Syed K."/>
            <person name="Tsang A."/>
            <person name="Wiebenga A."/>
            <person name="Young D."/>
            <person name="Pisabarro A."/>
            <person name="Eastwood D.C."/>
            <person name="Martin F."/>
            <person name="Cullen D."/>
            <person name="Grigoriev I.V."/>
            <person name="Hibbett D.S."/>
        </authorList>
    </citation>
    <scope>NUCLEOTIDE SEQUENCE [LARGE SCALE GENOMIC DNA]</scope>
    <source>
        <strain evidence="8 9">DJM-731 SS1</strain>
    </source>
</reference>
<proteinExistence type="predicted"/>
<dbReference type="InterPro" id="IPR023058">
    <property type="entry name" value="PPIase_PpiC_CS"/>
</dbReference>
<dbReference type="EMBL" id="JH795861">
    <property type="protein sequence ID" value="EJU02632.1"/>
    <property type="molecule type" value="Genomic_DNA"/>
</dbReference>
<dbReference type="HOGENOM" id="CLU_090028_0_1_1"/>
<dbReference type="OrthoDB" id="2530521at2759"/>
<dbReference type="InterPro" id="IPR001202">
    <property type="entry name" value="WW_dom"/>
</dbReference>
<dbReference type="GO" id="GO:0060261">
    <property type="term" value="P:positive regulation of transcription initiation by RNA polymerase II"/>
    <property type="evidence" value="ECO:0007669"/>
    <property type="project" value="UniProtKB-ARBA"/>
</dbReference>
<comment type="catalytic activity">
    <reaction evidence="1 5">
        <text>[protein]-peptidylproline (omega=180) = [protein]-peptidylproline (omega=0)</text>
        <dbReference type="Rhea" id="RHEA:16237"/>
        <dbReference type="Rhea" id="RHEA-COMP:10747"/>
        <dbReference type="Rhea" id="RHEA-COMP:10748"/>
        <dbReference type="ChEBI" id="CHEBI:83833"/>
        <dbReference type="ChEBI" id="CHEBI:83834"/>
        <dbReference type="EC" id="5.2.1.8"/>
    </reaction>
</comment>
<evidence type="ECO:0000259" key="7">
    <source>
        <dbReference type="PROSITE" id="PS50198"/>
    </source>
</evidence>
<evidence type="ECO:0000256" key="1">
    <source>
        <dbReference type="ARBA" id="ARBA00000971"/>
    </source>
</evidence>
<dbReference type="SMART" id="SM00456">
    <property type="entry name" value="WW"/>
    <property type="match status" value="1"/>
</dbReference>
<feature type="domain" description="PpiC" evidence="7">
    <location>
        <begin position="63"/>
        <end position="174"/>
    </location>
</feature>
<evidence type="ECO:0000313" key="9">
    <source>
        <dbReference type="Proteomes" id="UP000030653"/>
    </source>
</evidence>